<organism evidence="3 4">
    <name type="scientific">Mytilus galloprovincialis</name>
    <name type="common">Mediterranean mussel</name>
    <dbReference type="NCBI Taxonomy" id="29158"/>
    <lineage>
        <taxon>Eukaryota</taxon>
        <taxon>Metazoa</taxon>
        <taxon>Spiralia</taxon>
        <taxon>Lophotrochozoa</taxon>
        <taxon>Mollusca</taxon>
        <taxon>Bivalvia</taxon>
        <taxon>Autobranchia</taxon>
        <taxon>Pteriomorphia</taxon>
        <taxon>Mytilida</taxon>
        <taxon>Mytiloidea</taxon>
        <taxon>Mytilidae</taxon>
        <taxon>Mytilinae</taxon>
        <taxon>Mytilus</taxon>
    </lineage>
</organism>
<feature type="transmembrane region" description="Helical" evidence="2">
    <location>
        <begin position="270"/>
        <end position="292"/>
    </location>
</feature>
<feature type="compositionally biased region" description="Polar residues" evidence="1">
    <location>
        <begin position="93"/>
        <end position="107"/>
    </location>
</feature>
<keyword evidence="4" id="KW-1185">Reference proteome</keyword>
<dbReference type="OrthoDB" id="10410692at2759"/>
<evidence type="ECO:0000313" key="4">
    <source>
        <dbReference type="Proteomes" id="UP000596742"/>
    </source>
</evidence>
<dbReference type="AlphaFoldDB" id="A0A8B6BFG2"/>
<proteinExistence type="predicted"/>
<evidence type="ECO:0000313" key="3">
    <source>
        <dbReference type="EMBL" id="VDH89321.1"/>
    </source>
</evidence>
<evidence type="ECO:0000256" key="1">
    <source>
        <dbReference type="SAM" id="MobiDB-lite"/>
    </source>
</evidence>
<comment type="caution">
    <text evidence="3">The sequence shown here is derived from an EMBL/GenBank/DDBJ whole genome shotgun (WGS) entry which is preliminary data.</text>
</comment>
<gene>
    <name evidence="3" type="ORF">MGAL_10B087866</name>
</gene>
<evidence type="ECO:0000256" key="2">
    <source>
        <dbReference type="SAM" id="Phobius"/>
    </source>
</evidence>
<reference evidence="3" key="1">
    <citation type="submission" date="2018-11" db="EMBL/GenBank/DDBJ databases">
        <authorList>
            <person name="Alioto T."/>
            <person name="Alioto T."/>
        </authorList>
    </citation>
    <scope>NUCLEOTIDE SEQUENCE</scope>
</reference>
<dbReference type="Proteomes" id="UP000596742">
    <property type="component" value="Unassembled WGS sequence"/>
</dbReference>
<evidence type="ECO:0008006" key="5">
    <source>
        <dbReference type="Google" id="ProtNLM"/>
    </source>
</evidence>
<feature type="region of interest" description="Disordered" evidence="1">
    <location>
        <begin position="150"/>
        <end position="181"/>
    </location>
</feature>
<keyword evidence="2" id="KW-0472">Membrane</keyword>
<protein>
    <recommendedName>
        <fullName evidence="5">WSC domain-containing protein</fullName>
    </recommendedName>
</protein>
<dbReference type="EMBL" id="UYJE01000022">
    <property type="protein sequence ID" value="VDH89321.1"/>
    <property type="molecule type" value="Genomic_DNA"/>
</dbReference>
<name>A0A8B6BFG2_MYTGA</name>
<keyword evidence="2" id="KW-0812">Transmembrane</keyword>
<feature type="non-terminal residue" evidence="3">
    <location>
        <position position="1"/>
    </location>
</feature>
<sequence length="298" mass="32716">KGFQCHCSNNSANSQTFVQENEESCDMPCDGNKFQKCGGVWSLRCSDTTKAIYSSNDIKIYTETPYVQSDADLTTHPEKTGSTPSVTPEIETGSLNTSNEYTNNPVRTSTSSISTFSSTTADIKTTIYPSNTKTIFTMFSRKQADTTLTTYQENADSTSPETPEITTSSAFGTDSLPTNKEKQKQPVMIFTSTYSESTRSPTTGDITSKAEVNAPYCSCIKCVSKNQTFLTESDSGNTVNLLNLRINKKDTNKYKRTKQSAFDSRKSSRYLGIGGIIVILLPVLFIISIDVLKFISVA</sequence>
<feature type="compositionally biased region" description="Low complexity" evidence="1">
    <location>
        <begin position="157"/>
        <end position="169"/>
    </location>
</feature>
<feature type="region of interest" description="Disordered" evidence="1">
    <location>
        <begin position="73"/>
        <end position="112"/>
    </location>
</feature>
<accession>A0A8B6BFG2</accession>
<keyword evidence="2" id="KW-1133">Transmembrane helix</keyword>